<dbReference type="AlphaFoldDB" id="R4X936"/>
<dbReference type="SMART" id="SM00432">
    <property type="entry name" value="MADS"/>
    <property type="match status" value="1"/>
</dbReference>
<dbReference type="GO" id="GO:0003677">
    <property type="term" value="F:DNA binding"/>
    <property type="evidence" value="ECO:0007669"/>
    <property type="project" value="UniProtKB-KW"/>
</dbReference>
<evidence type="ECO:0000313" key="8">
    <source>
        <dbReference type="EMBL" id="CCG82211.1"/>
    </source>
</evidence>
<proteinExistence type="predicted"/>
<evidence type="ECO:0000259" key="7">
    <source>
        <dbReference type="PROSITE" id="PS50066"/>
    </source>
</evidence>
<gene>
    <name evidence="8" type="ORF">TAPDE_002208</name>
</gene>
<feature type="compositionally biased region" description="Polar residues" evidence="6">
    <location>
        <begin position="281"/>
        <end position="291"/>
    </location>
</feature>
<comment type="subcellular location">
    <subcellularLocation>
        <location evidence="1">Nucleus</location>
    </subcellularLocation>
</comment>
<feature type="compositionally biased region" description="Polar residues" evidence="6">
    <location>
        <begin position="127"/>
        <end position="143"/>
    </location>
</feature>
<reference evidence="8 9" key="1">
    <citation type="journal article" date="2013" name="MBio">
        <title>Genome sequencing of the plant pathogen Taphrina deformans, the causal agent of peach leaf curl.</title>
        <authorList>
            <person name="Cisse O.H."/>
            <person name="Almeida J.M.G.C.F."/>
            <person name="Fonseca A."/>
            <person name="Kumar A.A."/>
            <person name="Salojaervi J."/>
            <person name="Overmyer K."/>
            <person name="Hauser P.M."/>
            <person name="Pagni M."/>
        </authorList>
    </citation>
    <scope>NUCLEOTIDE SEQUENCE [LARGE SCALE GENOMIC DNA]</scope>
    <source>
        <strain evidence="9">PYCC 5710 / ATCC 11124 / CBS 356.35 / IMI 108563 / JCM 9778 / NBRC 8474</strain>
    </source>
</reference>
<dbReference type="PANTHER" id="PTHR48019">
    <property type="entry name" value="SERUM RESPONSE FACTOR HOMOLOG"/>
    <property type="match status" value="1"/>
</dbReference>
<evidence type="ECO:0000256" key="1">
    <source>
        <dbReference type="ARBA" id="ARBA00004123"/>
    </source>
</evidence>
<keyword evidence="2" id="KW-0805">Transcription regulation</keyword>
<evidence type="ECO:0000256" key="6">
    <source>
        <dbReference type="SAM" id="MobiDB-lite"/>
    </source>
</evidence>
<dbReference type="InterPro" id="IPR050142">
    <property type="entry name" value="MADS-box/MEF2_TF"/>
</dbReference>
<dbReference type="InterPro" id="IPR036879">
    <property type="entry name" value="TF_MADSbox_sf"/>
</dbReference>
<dbReference type="Proteomes" id="UP000013776">
    <property type="component" value="Unassembled WGS sequence"/>
</dbReference>
<dbReference type="Gene3D" id="3.40.1810.10">
    <property type="entry name" value="Transcription factor, MADS-box"/>
    <property type="match status" value="1"/>
</dbReference>
<evidence type="ECO:0000256" key="2">
    <source>
        <dbReference type="ARBA" id="ARBA00023015"/>
    </source>
</evidence>
<feature type="compositionally biased region" description="Low complexity" evidence="6">
    <location>
        <begin position="191"/>
        <end position="211"/>
    </location>
</feature>
<evidence type="ECO:0000256" key="4">
    <source>
        <dbReference type="ARBA" id="ARBA00023163"/>
    </source>
</evidence>
<feature type="compositionally biased region" description="Polar residues" evidence="6">
    <location>
        <begin position="100"/>
        <end position="110"/>
    </location>
</feature>
<dbReference type="GO" id="GO:0005634">
    <property type="term" value="C:nucleus"/>
    <property type="evidence" value="ECO:0007669"/>
    <property type="project" value="UniProtKB-SubCell"/>
</dbReference>
<feature type="compositionally biased region" description="Low complexity" evidence="6">
    <location>
        <begin position="237"/>
        <end position="274"/>
    </location>
</feature>
<feature type="compositionally biased region" description="Polar residues" evidence="6">
    <location>
        <begin position="225"/>
        <end position="236"/>
    </location>
</feature>
<feature type="compositionally biased region" description="Acidic residues" evidence="6">
    <location>
        <begin position="73"/>
        <end position="94"/>
    </location>
</feature>
<comment type="caution">
    <text evidence="8">The sequence shown here is derived from an EMBL/GenBank/DDBJ whole genome shotgun (WGS) entry which is preliminary data.</text>
</comment>
<keyword evidence="5" id="KW-0539">Nucleus</keyword>
<dbReference type="SUPFAM" id="SSF55455">
    <property type="entry name" value="SRF-like"/>
    <property type="match status" value="1"/>
</dbReference>
<dbReference type="Pfam" id="PF00319">
    <property type="entry name" value="SRF-TF"/>
    <property type="match status" value="1"/>
</dbReference>
<keyword evidence="3" id="KW-0238">DNA-binding</keyword>
<dbReference type="STRING" id="1097556.R4X936"/>
<feature type="compositionally biased region" description="Low complexity" evidence="6">
    <location>
        <begin position="152"/>
        <end position="162"/>
    </location>
</feature>
<dbReference type="GO" id="GO:0046983">
    <property type="term" value="F:protein dimerization activity"/>
    <property type="evidence" value="ECO:0007669"/>
    <property type="project" value="InterPro"/>
</dbReference>
<feature type="compositionally biased region" description="Basic and acidic residues" evidence="6">
    <location>
        <begin position="112"/>
        <end position="126"/>
    </location>
</feature>
<feature type="compositionally biased region" description="Polar residues" evidence="6">
    <location>
        <begin position="60"/>
        <end position="72"/>
    </location>
</feature>
<dbReference type="eggNOG" id="KOG0014">
    <property type="taxonomic scope" value="Eukaryota"/>
</dbReference>
<protein>
    <recommendedName>
        <fullName evidence="7">MADS-box domain-containing protein</fullName>
    </recommendedName>
</protein>
<evidence type="ECO:0000313" key="9">
    <source>
        <dbReference type="Proteomes" id="UP000013776"/>
    </source>
</evidence>
<feature type="region of interest" description="Disordered" evidence="6">
    <location>
        <begin position="60"/>
        <end position="291"/>
    </location>
</feature>
<dbReference type="PROSITE" id="PS50066">
    <property type="entry name" value="MADS_BOX_2"/>
    <property type="match status" value="1"/>
</dbReference>
<dbReference type="OrthoDB" id="1898716at2759"/>
<dbReference type="CDD" id="cd00120">
    <property type="entry name" value="MADS"/>
    <property type="match status" value="1"/>
</dbReference>
<dbReference type="InterPro" id="IPR002100">
    <property type="entry name" value="TF_MADSbox"/>
</dbReference>
<dbReference type="PRINTS" id="PR00404">
    <property type="entry name" value="MADSDOMAIN"/>
</dbReference>
<evidence type="ECO:0000256" key="3">
    <source>
        <dbReference type="ARBA" id="ARBA00023125"/>
    </source>
</evidence>
<keyword evidence="4" id="KW-0804">Transcription</keyword>
<feature type="domain" description="MADS-box" evidence="7">
    <location>
        <begin position="1"/>
        <end position="61"/>
    </location>
</feature>
<organism evidence="8 9">
    <name type="scientific">Taphrina deformans (strain PYCC 5710 / ATCC 11124 / CBS 356.35 / IMI 108563 / JCM 9778 / NBRC 8474)</name>
    <name type="common">Peach leaf curl fungus</name>
    <name type="synonym">Lalaria deformans</name>
    <dbReference type="NCBI Taxonomy" id="1097556"/>
    <lineage>
        <taxon>Eukaryota</taxon>
        <taxon>Fungi</taxon>
        <taxon>Dikarya</taxon>
        <taxon>Ascomycota</taxon>
        <taxon>Taphrinomycotina</taxon>
        <taxon>Taphrinomycetes</taxon>
        <taxon>Taphrinales</taxon>
        <taxon>Taphrinaceae</taxon>
        <taxon>Taphrina</taxon>
    </lineage>
</organism>
<accession>R4X936</accession>
<dbReference type="EMBL" id="CAHR02000074">
    <property type="protein sequence ID" value="CCG82211.1"/>
    <property type="molecule type" value="Genomic_DNA"/>
</dbReference>
<keyword evidence="9" id="KW-1185">Reference proteome</keyword>
<evidence type="ECO:0000256" key="5">
    <source>
        <dbReference type="ARBA" id="ARBA00023242"/>
    </source>
</evidence>
<dbReference type="GO" id="GO:0045944">
    <property type="term" value="P:positive regulation of transcription by RNA polymerase II"/>
    <property type="evidence" value="ECO:0007669"/>
    <property type="project" value="UniProtKB-ARBA"/>
</dbReference>
<sequence length="446" mass="49571">MGRRKIEIKFINDDRNRSVTFIKRKNGLFKKAHELSILTGAKVTVHVEDIKERQFDYISSNLGGEGSHTQFQSDDEDDDANSFDGQEDLQDGQDGDLHESASSVGSTTALGSKRDSGLIRPGDRRSQSSIHLSPNPNIPNSRRSSGHPYPRSPNAAPARPASMDFSMPGYTWPAGGPQRKVSVPPMPSNHPYPQHNLQQQQQHQAQFSPQQTPHGGHSAQFYFHPNQSQPVLSSYDHQQLQQQQLQQQQHHQQPQQLQQQHHQMAQQQQFPAQQGPRYNGNLFQTNGHPATNSQRHVPAYPSNLVPSAVRPHSGTLPSSKENEDLYGEFGGNLGEYLDDDMDQDFDALGTQASTPGNYDFSTNPSLTNLKMTATPAASQSTKIHGLGIPMPLDPYGMPYVPNAEQGSLQYHAAQRNAFYNNMSGAQSTPNLAWLGSNYDNSQRYEE</sequence>
<dbReference type="VEuPathDB" id="FungiDB:TAPDE_002208"/>
<name>R4X936_TAPDE</name>